<protein>
    <submittedName>
        <fullName evidence="1">Pyridoxal phosphate-dependent transferase protein</fullName>
    </submittedName>
</protein>
<reference evidence="2" key="1">
    <citation type="journal article" date="2022" name="Nat. Commun.">
        <title>Chromosome evolution and the genetic basis of agronomically important traits in greater yam.</title>
        <authorList>
            <person name="Bredeson J.V."/>
            <person name="Lyons J.B."/>
            <person name="Oniyinde I.O."/>
            <person name="Okereke N.R."/>
            <person name="Kolade O."/>
            <person name="Nnabue I."/>
            <person name="Nwadili C.O."/>
            <person name="Hribova E."/>
            <person name="Parker M."/>
            <person name="Nwogha J."/>
            <person name="Shu S."/>
            <person name="Carlson J."/>
            <person name="Kariba R."/>
            <person name="Muthemba S."/>
            <person name="Knop K."/>
            <person name="Barton G.J."/>
            <person name="Sherwood A.V."/>
            <person name="Lopez-Montes A."/>
            <person name="Asiedu R."/>
            <person name="Jamnadass R."/>
            <person name="Muchugi A."/>
            <person name="Goodstein D."/>
            <person name="Egesi C.N."/>
            <person name="Featherston J."/>
            <person name="Asfaw A."/>
            <person name="Simpson G.G."/>
            <person name="Dolezel J."/>
            <person name="Hendre P.S."/>
            <person name="Van Deynze A."/>
            <person name="Kumar P.L."/>
            <person name="Obidiegwu J.E."/>
            <person name="Bhattacharjee R."/>
            <person name="Rokhsar D.S."/>
        </authorList>
    </citation>
    <scope>NUCLEOTIDE SEQUENCE [LARGE SCALE GENOMIC DNA]</scope>
    <source>
        <strain evidence="2">cv. TDa95/00328</strain>
    </source>
</reference>
<accession>A0ACB7TTT1</accession>
<comment type="caution">
    <text evidence="1">The sequence shown here is derived from an EMBL/GenBank/DDBJ whole genome shotgun (WGS) entry which is preliminary data.</text>
</comment>
<name>A0ACB7TTT1_DIOAL</name>
<evidence type="ECO:0000313" key="1">
    <source>
        <dbReference type="EMBL" id="KAH7652006.1"/>
    </source>
</evidence>
<keyword evidence="1" id="KW-0808">Transferase</keyword>
<dbReference type="EMBL" id="CM037030">
    <property type="protein sequence ID" value="KAH7652006.1"/>
    <property type="molecule type" value="Genomic_DNA"/>
</dbReference>
<sequence length="482" mass="53697">MGARAGGGGLELRFGSINLLLLLIFFITSLFLNVYFIFFFFSYSSVFSPWSVPGWSRSAAEEAEAVAAISCSGHGRAFVDGVMIDGRPSCECNTCYHGSDCSLHSVDCPADADSGNPLFLEPYWYRHAKGSAVVVAGWHRMGYVTTGENFISVELERHIRMLHRNVGNAVADDRFIIFGAGSTQLLYALVHALSPHNSSSPASVVASIPYYPVYRMQVDLFDSKLAEWRGVTSNWVNESSSSSSSSSDGSMNNFIEFVTSPNNPDGLLKHSILGGSSVIYDYAYYWPHFTAIPAASDHNVMIFSSSKLSGHAGSRFGWALIKDEQVYKKAIEYMKLNTMGVSRDTQLRMLKIIKVILAENGRKGDIFSFGYQTMRERWTKLNKVVSKSRRFSLQTIPSQYCNYFKTIRGPSPAYAWLKCERDEDQECDVVLKNAGINGREGSLFEADDRYVRLSLVQTQDDFDQLVQKMDALVSDHQSISSV</sequence>
<organism evidence="1 2">
    <name type="scientific">Dioscorea alata</name>
    <name type="common">Purple yam</name>
    <dbReference type="NCBI Taxonomy" id="55571"/>
    <lineage>
        <taxon>Eukaryota</taxon>
        <taxon>Viridiplantae</taxon>
        <taxon>Streptophyta</taxon>
        <taxon>Embryophyta</taxon>
        <taxon>Tracheophyta</taxon>
        <taxon>Spermatophyta</taxon>
        <taxon>Magnoliopsida</taxon>
        <taxon>Liliopsida</taxon>
        <taxon>Dioscoreales</taxon>
        <taxon>Dioscoreaceae</taxon>
        <taxon>Dioscorea</taxon>
    </lineage>
</organism>
<keyword evidence="2" id="KW-1185">Reference proteome</keyword>
<dbReference type="Proteomes" id="UP000827976">
    <property type="component" value="Chromosome 20"/>
</dbReference>
<evidence type="ECO:0000313" key="2">
    <source>
        <dbReference type="Proteomes" id="UP000827976"/>
    </source>
</evidence>
<proteinExistence type="predicted"/>
<gene>
    <name evidence="1" type="ORF">IHE45_20G094100</name>
</gene>